<evidence type="ECO:0000313" key="6">
    <source>
        <dbReference type="Proteomes" id="UP000576368"/>
    </source>
</evidence>
<reference evidence="4 6" key="2">
    <citation type="submission" date="2020-03" db="EMBL/GenBank/DDBJ databases">
        <title>Genomic Encyclopedia of Type Strains, Phase IV (KMG-IV): sequencing the most valuable type-strain genomes for metagenomic binning, comparative biology and taxonomic classification.</title>
        <authorList>
            <person name="Goeker M."/>
        </authorList>
    </citation>
    <scope>NUCLEOTIDE SEQUENCE [LARGE SCALE GENOMIC DNA]</scope>
    <source>
        <strain evidence="4 6">DSM 105722</strain>
    </source>
</reference>
<dbReference type="SUPFAM" id="SSF52172">
    <property type="entry name" value="CheY-like"/>
    <property type="match status" value="1"/>
</dbReference>
<accession>A0A7X6BKQ7</accession>
<dbReference type="GO" id="GO:0000156">
    <property type="term" value="F:phosphorelay response regulator activity"/>
    <property type="evidence" value="ECO:0007669"/>
    <property type="project" value="InterPro"/>
</dbReference>
<dbReference type="GO" id="GO:0003677">
    <property type="term" value="F:DNA binding"/>
    <property type="evidence" value="ECO:0007669"/>
    <property type="project" value="InterPro"/>
</dbReference>
<dbReference type="Proteomes" id="UP000576368">
    <property type="component" value="Unassembled WGS sequence"/>
</dbReference>
<dbReference type="FunFam" id="2.40.50.1020:FF:000004">
    <property type="entry name" value="DNA-binding response regulator"/>
    <property type="match status" value="1"/>
</dbReference>
<dbReference type="EMBL" id="JAATLI010000016">
    <property type="protein sequence ID" value="NJC20205.1"/>
    <property type="molecule type" value="Genomic_DNA"/>
</dbReference>
<dbReference type="RefSeq" id="WP_118305822.1">
    <property type="nucleotide sequence ID" value="NZ_BMPA01000015.1"/>
</dbReference>
<dbReference type="GeneID" id="86890644"/>
<dbReference type="SMART" id="SM00850">
    <property type="entry name" value="LytTR"/>
    <property type="match status" value="1"/>
</dbReference>
<dbReference type="Pfam" id="PF04397">
    <property type="entry name" value="LytTR"/>
    <property type="match status" value="1"/>
</dbReference>
<organism evidence="4 6">
    <name type="scientific">Butyricimonas paravirosa</name>
    <dbReference type="NCBI Taxonomy" id="1472417"/>
    <lineage>
        <taxon>Bacteria</taxon>
        <taxon>Pseudomonadati</taxon>
        <taxon>Bacteroidota</taxon>
        <taxon>Bacteroidia</taxon>
        <taxon>Bacteroidales</taxon>
        <taxon>Odoribacteraceae</taxon>
        <taxon>Butyricimonas</taxon>
    </lineage>
</organism>
<feature type="domain" description="Response regulatory" evidence="2">
    <location>
        <begin position="3"/>
        <end position="114"/>
    </location>
</feature>
<feature type="modified residue" description="4-aspartylphosphate" evidence="1">
    <location>
        <position position="54"/>
    </location>
</feature>
<reference evidence="5 7" key="1">
    <citation type="submission" date="2019-09" db="EMBL/GenBank/DDBJ databases">
        <title>Butyricimonas paravirosa DSM 105722 (=214-4 = JCM 18677 = CCUG 65563).</title>
        <authorList>
            <person name="Le Roy T."/>
            <person name="Cani P.D."/>
        </authorList>
    </citation>
    <scope>NUCLEOTIDE SEQUENCE [LARGE SCALE GENOMIC DNA]</scope>
    <source>
        <strain evidence="5 7">DSM 105722</strain>
    </source>
</reference>
<evidence type="ECO:0000313" key="7">
    <source>
        <dbReference type="Proteomes" id="UP001302374"/>
    </source>
</evidence>
<dbReference type="SMART" id="SM00448">
    <property type="entry name" value="REC"/>
    <property type="match status" value="1"/>
</dbReference>
<evidence type="ECO:0000256" key="1">
    <source>
        <dbReference type="PROSITE-ProRule" id="PRU00169"/>
    </source>
</evidence>
<dbReference type="Pfam" id="PF00072">
    <property type="entry name" value="Response_reg"/>
    <property type="match status" value="1"/>
</dbReference>
<name>A0A7X6BKQ7_9BACT</name>
<dbReference type="Gene3D" id="3.40.50.2300">
    <property type="match status" value="1"/>
</dbReference>
<dbReference type="InterPro" id="IPR007492">
    <property type="entry name" value="LytTR_DNA-bd_dom"/>
</dbReference>
<dbReference type="Proteomes" id="UP001302374">
    <property type="component" value="Chromosome"/>
</dbReference>
<dbReference type="AlphaFoldDB" id="A0A7X6BKQ7"/>
<proteinExistence type="predicted"/>
<dbReference type="PROSITE" id="PS50110">
    <property type="entry name" value="RESPONSE_REGULATORY"/>
    <property type="match status" value="1"/>
</dbReference>
<evidence type="ECO:0000313" key="5">
    <source>
        <dbReference type="EMBL" id="WOF11676.1"/>
    </source>
</evidence>
<dbReference type="PANTHER" id="PTHR37299:SF1">
    <property type="entry name" value="STAGE 0 SPORULATION PROTEIN A HOMOLOG"/>
    <property type="match status" value="1"/>
</dbReference>
<evidence type="ECO:0000259" key="3">
    <source>
        <dbReference type="PROSITE" id="PS50930"/>
    </source>
</evidence>
<keyword evidence="7" id="KW-1185">Reference proteome</keyword>
<gene>
    <name evidence="5" type="ORF">F1644_05070</name>
    <name evidence="4" type="ORF">GGR15_003850</name>
</gene>
<feature type="domain" description="HTH LytTR-type" evidence="3">
    <location>
        <begin position="136"/>
        <end position="209"/>
    </location>
</feature>
<protein>
    <submittedName>
        <fullName evidence="5">Response regulator transcription factor</fullName>
    </submittedName>
    <submittedName>
        <fullName evidence="4">Two-component system LytT family response regulator</fullName>
    </submittedName>
</protein>
<sequence length="242" mass="28269">MISCIAIDDEPLALRKLGDYIKRTPFLELESSCSSALEAMRVLSEKEIDLMFIDINMPDLSGMDFVKSLVRKPMIIFTTAYSEFALEGFKVDATDYLLKPFNYQDFLHAADKARLQHELFSRPLNRSEEGETPDSLFVKADYKMIRIDFRDILYIEGQSEYARIFRENQPPVMTLLSLKAIEERLPTNRFMRVHRSYIVHLDKVKEVARNRIIFAPDTYIPVGDQYKDNFNRFLDTNSLIKK</sequence>
<dbReference type="InterPro" id="IPR011006">
    <property type="entry name" value="CheY-like_superfamily"/>
</dbReference>
<dbReference type="PANTHER" id="PTHR37299">
    <property type="entry name" value="TRANSCRIPTIONAL REGULATOR-RELATED"/>
    <property type="match status" value="1"/>
</dbReference>
<dbReference type="EMBL" id="CP043839">
    <property type="protein sequence ID" value="WOF11676.1"/>
    <property type="molecule type" value="Genomic_DNA"/>
</dbReference>
<dbReference type="InterPro" id="IPR001789">
    <property type="entry name" value="Sig_transdc_resp-reg_receiver"/>
</dbReference>
<dbReference type="Gene3D" id="2.40.50.1020">
    <property type="entry name" value="LytTr DNA-binding domain"/>
    <property type="match status" value="1"/>
</dbReference>
<keyword evidence="1" id="KW-0597">Phosphoprotein</keyword>
<dbReference type="InterPro" id="IPR046947">
    <property type="entry name" value="LytR-like"/>
</dbReference>
<evidence type="ECO:0000313" key="4">
    <source>
        <dbReference type="EMBL" id="NJC20205.1"/>
    </source>
</evidence>
<dbReference type="PROSITE" id="PS50930">
    <property type="entry name" value="HTH_LYTTR"/>
    <property type="match status" value="1"/>
</dbReference>
<evidence type="ECO:0000259" key="2">
    <source>
        <dbReference type="PROSITE" id="PS50110"/>
    </source>
</evidence>